<accession>A0AAN8FE59</accession>
<dbReference type="AlphaFoldDB" id="A0AAN8FE59"/>
<comment type="caution">
    <text evidence="2">The sequence shown here is derived from an EMBL/GenBank/DDBJ whole genome shotgun (WGS) entry which is preliminary data.</text>
</comment>
<keyword evidence="3" id="KW-1185">Reference proteome</keyword>
<evidence type="ECO:0000313" key="3">
    <source>
        <dbReference type="Proteomes" id="UP001331761"/>
    </source>
</evidence>
<sequence length="85" mass="9538">MIQRLLFLLPSLPFCYGLSCYHCGVFLNAPSPQCRGAPKNISCDPDHFGCLKIIGERNDGTFYVEKRCAEKNDDHTIGCKEITVQ</sequence>
<evidence type="ECO:0000313" key="2">
    <source>
        <dbReference type="EMBL" id="KAK5978066.1"/>
    </source>
</evidence>
<feature type="chain" id="PRO_5042971091" evidence="1">
    <location>
        <begin position="18"/>
        <end position="85"/>
    </location>
</feature>
<feature type="signal peptide" evidence="1">
    <location>
        <begin position="1"/>
        <end position="17"/>
    </location>
</feature>
<protein>
    <submittedName>
        <fullName evidence="2">Uncharacterized protein</fullName>
    </submittedName>
</protein>
<keyword evidence="1" id="KW-0732">Signal</keyword>
<feature type="non-terminal residue" evidence="2">
    <location>
        <position position="85"/>
    </location>
</feature>
<dbReference type="CDD" id="cd00117">
    <property type="entry name" value="TFP"/>
    <property type="match status" value="1"/>
</dbReference>
<gene>
    <name evidence="2" type="ORF">GCK32_021433</name>
</gene>
<name>A0AAN8FE59_TRICO</name>
<evidence type="ECO:0000256" key="1">
    <source>
        <dbReference type="SAM" id="SignalP"/>
    </source>
</evidence>
<organism evidence="2 3">
    <name type="scientific">Trichostrongylus colubriformis</name>
    <name type="common">Black scour worm</name>
    <dbReference type="NCBI Taxonomy" id="6319"/>
    <lineage>
        <taxon>Eukaryota</taxon>
        <taxon>Metazoa</taxon>
        <taxon>Ecdysozoa</taxon>
        <taxon>Nematoda</taxon>
        <taxon>Chromadorea</taxon>
        <taxon>Rhabditida</taxon>
        <taxon>Rhabditina</taxon>
        <taxon>Rhabditomorpha</taxon>
        <taxon>Strongyloidea</taxon>
        <taxon>Trichostrongylidae</taxon>
        <taxon>Trichostrongylus</taxon>
    </lineage>
</organism>
<reference evidence="2 3" key="1">
    <citation type="submission" date="2019-10" db="EMBL/GenBank/DDBJ databases">
        <title>Assembly and Annotation for the nematode Trichostrongylus colubriformis.</title>
        <authorList>
            <person name="Martin J."/>
        </authorList>
    </citation>
    <scope>NUCLEOTIDE SEQUENCE [LARGE SCALE GENOMIC DNA]</scope>
    <source>
        <strain evidence="2">G859</strain>
        <tissue evidence="2">Whole worm</tissue>
    </source>
</reference>
<dbReference type="EMBL" id="WIXE01009852">
    <property type="protein sequence ID" value="KAK5978066.1"/>
    <property type="molecule type" value="Genomic_DNA"/>
</dbReference>
<proteinExistence type="predicted"/>
<dbReference type="Proteomes" id="UP001331761">
    <property type="component" value="Unassembled WGS sequence"/>
</dbReference>